<keyword evidence="2 5" id="KW-0812">Transmembrane</keyword>
<feature type="transmembrane region" description="Helical" evidence="5">
    <location>
        <begin position="171"/>
        <end position="190"/>
    </location>
</feature>
<evidence type="ECO:0000256" key="1">
    <source>
        <dbReference type="ARBA" id="ARBA00004141"/>
    </source>
</evidence>
<dbReference type="GO" id="GO:0016020">
    <property type="term" value="C:membrane"/>
    <property type="evidence" value="ECO:0007669"/>
    <property type="project" value="UniProtKB-SubCell"/>
</dbReference>
<feature type="transmembrane region" description="Helical" evidence="5">
    <location>
        <begin position="326"/>
        <end position="349"/>
    </location>
</feature>
<evidence type="ECO:0000256" key="4">
    <source>
        <dbReference type="ARBA" id="ARBA00023136"/>
    </source>
</evidence>
<evidence type="ECO:0000256" key="2">
    <source>
        <dbReference type="ARBA" id="ARBA00022692"/>
    </source>
</evidence>
<dbReference type="GO" id="GO:0016874">
    <property type="term" value="F:ligase activity"/>
    <property type="evidence" value="ECO:0007669"/>
    <property type="project" value="UniProtKB-KW"/>
</dbReference>
<accession>A0A1G9YKS3</accession>
<dbReference type="Pfam" id="PF04932">
    <property type="entry name" value="Wzy_C"/>
    <property type="match status" value="1"/>
</dbReference>
<evidence type="ECO:0000256" key="3">
    <source>
        <dbReference type="ARBA" id="ARBA00022989"/>
    </source>
</evidence>
<evidence type="ECO:0000313" key="8">
    <source>
        <dbReference type="Proteomes" id="UP000199544"/>
    </source>
</evidence>
<dbReference type="PANTHER" id="PTHR37422">
    <property type="entry name" value="TEICHURONIC ACID BIOSYNTHESIS PROTEIN TUAE"/>
    <property type="match status" value="1"/>
</dbReference>
<feature type="transmembrane region" description="Helical" evidence="5">
    <location>
        <begin position="146"/>
        <end position="164"/>
    </location>
</feature>
<evidence type="ECO:0000313" key="7">
    <source>
        <dbReference type="EMBL" id="SDN09083.1"/>
    </source>
</evidence>
<keyword evidence="8" id="KW-1185">Reference proteome</keyword>
<feature type="transmembrane region" description="Helical" evidence="5">
    <location>
        <begin position="81"/>
        <end position="102"/>
    </location>
</feature>
<proteinExistence type="predicted"/>
<reference evidence="8" key="1">
    <citation type="submission" date="2016-10" db="EMBL/GenBank/DDBJ databases">
        <authorList>
            <person name="Varghese N."/>
            <person name="Submissions S."/>
        </authorList>
    </citation>
    <scope>NUCLEOTIDE SEQUENCE [LARGE SCALE GENOMIC DNA]</scope>
    <source>
        <strain evidence="8">CGMCC 1.6854</strain>
    </source>
</reference>
<dbReference type="AlphaFoldDB" id="A0A1G9YKS3"/>
<evidence type="ECO:0000256" key="5">
    <source>
        <dbReference type="SAM" id="Phobius"/>
    </source>
</evidence>
<name>A0A1G9YKS3_9BACL</name>
<feature type="transmembrane region" description="Helical" evidence="5">
    <location>
        <begin position="58"/>
        <end position="75"/>
    </location>
</feature>
<dbReference type="RefSeq" id="WP_090236268.1">
    <property type="nucleotide sequence ID" value="NZ_FNHW01000001.1"/>
</dbReference>
<feature type="transmembrane region" description="Helical" evidence="5">
    <location>
        <begin position="114"/>
        <end position="134"/>
    </location>
</feature>
<organism evidence="7 8">
    <name type="scientific">Fictibacillus solisalsi</name>
    <dbReference type="NCBI Taxonomy" id="459525"/>
    <lineage>
        <taxon>Bacteria</taxon>
        <taxon>Bacillati</taxon>
        <taxon>Bacillota</taxon>
        <taxon>Bacilli</taxon>
        <taxon>Bacillales</taxon>
        <taxon>Fictibacillaceae</taxon>
        <taxon>Fictibacillus</taxon>
    </lineage>
</organism>
<gene>
    <name evidence="7" type="ORF">SAMN04488137_3471</name>
</gene>
<keyword evidence="7" id="KW-0436">Ligase</keyword>
<keyword evidence="4 5" id="KW-0472">Membrane</keyword>
<feature type="domain" description="O-antigen ligase-related" evidence="6">
    <location>
        <begin position="180"/>
        <end position="342"/>
    </location>
</feature>
<evidence type="ECO:0000259" key="6">
    <source>
        <dbReference type="Pfam" id="PF04932"/>
    </source>
</evidence>
<dbReference type="InterPro" id="IPR007016">
    <property type="entry name" value="O-antigen_ligase-rel_domated"/>
</dbReference>
<dbReference type="Proteomes" id="UP000199544">
    <property type="component" value="Unassembled WGS sequence"/>
</dbReference>
<protein>
    <submittedName>
        <fullName evidence="7">O-antigen ligase like membrane protein</fullName>
    </submittedName>
</protein>
<dbReference type="STRING" id="459525.SAMN04488137_3471"/>
<dbReference type="PANTHER" id="PTHR37422:SF17">
    <property type="entry name" value="O-ANTIGEN LIGASE"/>
    <property type="match status" value="1"/>
</dbReference>
<feature type="transmembrane region" description="Helical" evidence="5">
    <location>
        <begin position="12"/>
        <end position="37"/>
    </location>
</feature>
<sequence>MVLKINKTLELFIGVLILFFFLNNVSLSGIKIFYLLLPLIIVMFSFKRYFRVYLENKLFALFVFFSFLSILPAILSNDNTVVLVTLKSVGVITLIMLITYVISNVVDISSIRTYSNLSLLGIVIIFINFISHLNDGRYQGFFNDSNYFNSAIVLFIFFILLDLNHTKNLSIIKKVLSVTAVIVLSIITLFTASRSGILALMTFYFFYFLFQLKNRTFIRLFKSFVFLLFILTLSFFLIISVNKTFLNDSQQQIKYVMARFSAEEGSSDGNSSFMRINEIRTGLNMMEDNPISLFMGNGIGSTSAIEHFSKYKYYVSLNTTRIHNTFSAVFIEQGIINFIIFLWILFLTFREIRKSKYKNILYALFFSQLIIATFIWTILFLPFWISIFIMLSIAKKKEQIGNEVENENIACI</sequence>
<feature type="transmembrane region" description="Helical" evidence="5">
    <location>
        <begin position="224"/>
        <end position="241"/>
    </location>
</feature>
<dbReference type="InterPro" id="IPR051533">
    <property type="entry name" value="WaaL-like"/>
</dbReference>
<dbReference type="EMBL" id="FNHW01000001">
    <property type="protein sequence ID" value="SDN09083.1"/>
    <property type="molecule type" value="Genomic_DNA"/>
</dbReference>
<keyword evidence="3 5" id="KW-1133">Transmembrane helix</keyword>
<comment type="subcellular location">
    <subcellularLocation>
        <location evidence="1">Membrane</location>
        <topology evidence="1">Multi-pass membrane protein</topology>
    </subcellularLocation>
</comment>
<feature type="transmembrane region" description="Helical" evidence="5">
    <location>
        <begin position="361"/>
        <end position="394"/>
    </location>
</feature>